<keyword evidence="3" id="KW-1185">Reference proteome</keyword>
<dbReference type="InterPro" id="IPR036397">
    <property type="entry name" value="RNaseH_sf"/>
</dbReference>
<reference evidence="2 3" key="1">
    <citation type="journal article" date="2021" name="Elife">
        <title>Chloroplast acquisition without the gene transfer in kleptoplastic sea slugs, Plakobranchus ocellatus.</title>
        <authorList>
            <person name="Maeda T."/>
            <person name="Takahashi S."/>
            <person name="Yoshida T."/>
            <person name="Shimamura S."/>
            <person name="Takaki Y."/>
            <person name="Nagai Y."/>
            <person name="Toyoda A."/>
            <person name="Suzuki Y."/>
            <person name="Arimoto A."/>
            <person name="Ishii H."/>
            <person name="Satoh N."/>
            <person name="Nishiyama T."/>
            <person name="Hasebe M."/>
            <person name="Maruyama T."/>
            <person name="Minagawa J."/>
            <person name="Obokata J."/>
            <person name="Shigenobu S."/>
        </authorList>
    </citation>
    <scope>NUCLEOTIDE SEQUENCE [LARGE SCALE GENOMIC DNA]</scope>
</reference>
<dbReference type="InterPro" id="IPR001888">
    <property type="entry name" value="Transposase_1"/>
</dbReference>
<evidence type="ECO:0000256" key="1">
    <source>
        <dbReference type="SAM" id="MobiDB-lite"/>
    </source>
</evidence>
<dbReference type="PANTHER" id="PTHR46060">
    <property type="entry name" value="MARINER MOS1 TRANSPOSASE-LIKE PROTEIN"/>
    <property type="match status" value="1"/>
</dbReference>
<dbReference type="Pfam" id="PF01359">
    <property type="entry name" value="Transposase_1"/>
    <property type="match status" value="1"/>
</dbReference>
<sequence>MSRSRVHQKCTWFGENRTSVDDEPKSARPKTSTDKENTSRVDELIKCDWRMKIYEIALKLETPKKTKRDSMTWKHPSSPETKKFKVQRSTAEVMATVFWGAKGVILINILPQRQCINASQYCSTLDRLRQRCNSLQKT</sequence>
<dbReference type="GO" id="GO:0003676">
    <property type="term" value="F:nucleic acid binding"/>
    <property type="evidence" value="ECO:0007669"/>
    <property type="project" value="InterPro"/>
</dbReference>
<protein>
    <submittedName>
        <fullName evidence="2">Histone-lysine N-methyltransferase SETMAR</fullName>
    </submittedName>
</protein>
<gene>
    <name evidence="2" type="ORF">ElyMa_003056700</name>
</gene>
<dbReference type="Gene3D" id="3.30.420.10">
    <property type="entry name" value="Ribonuclease H-like superfamily/Ribonuclease H"/>
    <property type="match status" value="1"/>
</dbReference>
<organism evidence="2 3">
    <name type="scientific">Elysia marginata</name>
    <dbReference type="NCBI Taxonomy" id="1093978"/>
    <lineage>
        <taxon>Eukaryota</taxon>
        <taxon>Metazoa</taxon>
        <taxon>Spiralia</taxon>
        <taxon>Lophotrochozoa</taxon>
        <taxon>Mollusca</taxon>
        <taxon>Gastropoda</taxon>
        <taxon>Heterobranchia</taxon>
        <taxon>Euthyneura</taxon>
        <taxon>Panpulmonata</taxon>
        <taxon>Sacoglossa</taxon>
        <taxon>Placobranchoidea</taxon>
        <taxon>Plakobranchidae</taxon>
        <taxon>Elysia</taxon>
    </lineage>
</organism>
<dbReference type="AlphaFoldDB" id="A0AAV4IMR8"/>
<dbReference type="EMBL" id="BMAT01006327">
    <property type="protein sequence ID" value="GFS10256.1"/>
    <property type="molecule type" value="Genomic_DNA"/>
</dbReference>
<accession>A0AAV4IMR8</accession>
<evidence type="ECO:0000313" key="3">
    <source>
        <dbReference type="Proteomes" id="UP000762676"/>
    </source>
</evidence>
<proteinExistence type="predicted"/>
<comment type="caution">
    <text evidence="2">The sequence shown here is derived from an EMBL/GenBank/DDBJ whole genome shotgun (WGS) entry which is preliminary data.</text>
</comment>
<dbReference type="PANTHER" id="PTHR46060:SF1">
    <property type="entry name" value="MARINER MOS1 TRANSPOSASE-LIKE PROTEIN"/>
    <property type="match status" value="1"/>
</dbReference>
<evidence type="ECO:0000313" key="2">
    <source>
        <dbReference type="EMBL" id="GFS10256.1"/>
    </source>
</evidence>
<name>A0AAV4IMR8_9GAST</name>
<dbReference type="InterPro" id="IPR052709">
    <property type="entry name" value="Transposase-MT_Hybrid"/>
</dbReference>
<feature type="region of interest" description="Disordered" evidence="1">
    <location>
        <begin position="65"/>
        <end position="84"/>
    </location>
</feature>
<feature type="region of interest" description="Disordered" evidence="1">
    <location>
        <begin position="1"/>
        <end position="39"/>
    </location>
</feature>
<dbReference type="Proteomes" id="UP000762676">
    <property type="component" value="Unassembled WGS sequence"/>
</dbReference>
<feature type="compositionally biased region" description="Basic and acidic residues" evidence="1">
    <location>
        <begin position="18"/>
        <end position="39"/>
    </location>
</feature>